<evidence type="ECO:0000256" key="1">
    <source>
        <dbReference type="ARBA" id="ARBA00004141"/>
    </source>
</evidence>
<keyword evidence="2 5" id="KW-0812">Transmembrane</keyword>
<evidence type="ECO:0000313" key="8">
    <source>
        <dbReference type="Proteomes" id="UP001239626"/>
    </source>
</evidence>
<dbReference type="EMBL" id="JAUSVB010000001">
    <property type="protein sequence ID" value="MDQ0372343.1"/>
    <property type="molecule type" value="Genomic_DNA"/>
</dbReference>
<evidence type="ECO:0000256" key="2">
    <source>
        <dbReference type="ARBA" id="ARBA00022692"/>
    </source>
</evidence>
<evidence type="ECO:0000256" key="5">
    <source>
        <dbReference type="SAM" id="Phobius"/>
    </source>
</evidence>
<dbReference type="PANTHER" id="PTHR11814">
    <property type="entry name" value="SULFATE TRANSPORTER"/>
    <property type="match status" value="1"/>
</dbReference>
<dbReference type="RefSeq" id="WP_307489768.1">
    <property type="nucleotide sequence ID" value="NZ_JAUSVB010000001.1"/>
</dbReference>
<keyword evidence="4 5" id="KW-0472">Membrane</keyword>
<accession>A0ABU0EAR3</accession>
<dbReference type="InterPro" id="IPR001902">
    <property type="entry name" value="SLC26A/SulP_fam"/>
</dbReference>
<comment type="caution">
    <text evidence="7">The sequence shown here is derived from an EMBL/GenBank/DDBJ whole genome shotgun (WGS) entry which is preliminary data.</text>
</comment>
<reference evidence="7 8" key="1">
    <citation type="submission" date="2023-07" db="EMBL/GenBank/DDBJ databases">
        <title>Sorghum-associated microbial communities from plants grown in Nebraska, USA.</title>
        <authorList>
            <person name="Schachtman D."/>
        </authorList>
    </citation>
    <scope>NUCLEOTIDE SEQUENCE [LARGE SCALE GENOMIC DNA]</scope>
    <source>
        <strain evidence="7 8">BE332</strain>
    </source>
</reference>
<comment type="subcellular location">
    <subcellularLocation>
        <location evidence="1">Membrane</location>
        <topology evidence="1">Multi-pass membrane protein</topology>
    </subcellularLocation>
</comment>
<sequence length="135" mass="14019">MTGGWGKPTGKEVSSGLVTGLFSIPEGMAYANIGGFNPVVGLYAGVVSTIATLTLLVGLVMLALGMLRLGSVMQFVSKAVMTGFTTGIAPDLPGRENILTADDEIFSSTRDAIEQGQAWVDDHRDARTADEGAPT</sequence>
<feature type="transmembrane region" description="Helical" evidence="5">
    <location>
        <begin position="42"/>
        <end position="64"/>
    </location>
</feature>
<protein>
    <recommendedName>
        <fullName evidence="6">SLC26A/SulP transporter domain-containing protein</fullName>
    </recommendedName>
</protein>
<keyword evidence="8" id="KW-1185">Reference proteome</keyword>
<evidence type="ECO:0000313" key="7">
    <source>
        <dbReference type="EMBL" id="MDQ0372343.1"/>
    </source>
</evidence>
<feature type="domain" description="SLC26A/SulP transporter" evidence="6">
    <location>
        <begin position="12"/>
        <end position="50"/>
    </location>
</feature>
<feature type="domain" description="SLC26A/SulP transporter" evidence="6">
    <location>
        <begin position="51"/>
        <end position="89"/>
    </location>
</feature>
<name>A0ABU0EAR3_9CELL</name>
<organism evidence="7 8">
    <name type="scientific">Cellulomonas humilata</name>
    <dbReference type="NCBI Taxonomy" id="144055"/>
    <lineage>
        <taxon>Bacteria</taxon>
        <taxon>Bacillati</taxon>
        <taxon>Actinomycetota</taxon>
        <taxon>Actinomycetes</taxon>
        <taxon>Micrococcales</taxon>
        <taxon>Cellulomonadaceae</taxon>
        <taxon>Cellulomonas</taxon>
    </lineage>
</organism>
<gene>
    <name evidence="7" type="ORF">J2X26_000640</name>
</gene>
<dbReference type="InterPro" id="IPR011547">
    <property type="entry name" value="SLC26A/SulP_dom"/>
</dbReference>
<proteinExistence type="predicted"/>
<evidence type="ECO:0000259" key="6">
    <source>
        <dbReference type="Pfam" id="PF00916"/>
    </source>
</evidence>
<evidence type="ECO:0000256" key="3">
    <source>
        <dbReference type="ARBA" id="ARBA00022989"/>
    </source>
</evidence>
<keyword evidence="3 5" id="KW-1133">Transmembrane helix</keyword>
<evidence type="ECO:0000256" key="4">
    <source>
        <dbReference type="ARBA" id="ARBA00023136"/>
    </source>
</evidence>
<dbReference type="Proteomes" id="UP001239626">
    <property type="component" value="Unassembled WGS sequence"/>
</dbReference>
<dbReference type="Pfam" id="PF00916">
    <property type="entry name" value="Sulfate_transp"/>
    <property type="match status" value="2"/>
</dbReference>